<dbReference type="Pfam" id="PF00496">
    <property type="entry name" value="SBP_bac_5"/>
    <property type="match status" value="1"/>
</dbReference>
<dbReference type="PANTHER" id="PTHR30290:SF34">
    <property type="entry name" value="ABC TRANSPORTER, PERIPLASMIC OLIGO-PEPTIDE BINDING PROTEIN, PUTATIVE-RELATED"/>
    <property type="match status" value="1"/>
</dbReference>
<feature type="domain" description="Solute-binding protein family 5" evidence="4">
    <location>
        <begin position="85"/>
        <end position="449"/>
    </location>
</feature>
<dbReference type="Proteomes" id="UP000469011">
    <property type="component" value="Unassembled WGS sequence"/>
</dbReference>
<dbReference type="GO" id="GO:0015833">
    <property type="term" value="P:peptide transport"/>
    <property type="evidence" value="ECO:0007669"/>
    <property type="project" value="TreeGrafter"/>
</dbReference>
<dbReference type="Gene3D" id="3.40.190.10">
    <property type="entry name" value="Periplasmic binding protein-like II"/>
    <property type="match status" value="1"/>
</dbReference>
<comment type="similarity">
    <text evidence="2">Belongs to the bacterial solute-binding protein 5 family.</text>
</comment>
<gene>
    <name evidence="5" type="ORF">GTK09_04605</name>
</gene>
<dbReference type="CDD" id="cd08512">
    <property type="entry name" value="PBP2_NikA_DppA_OppA_like_7"/>
    <property type="match status" value="1"/>
</dbReference>
<protein>
    <submittedName>
        <fullName evidence="5">ABC transporter substrate-binding protein</fullName>
    </submittedName>
</protein>
<keyword evidence="3" id="KW-0732">Signal</keyword>
<proteinExistence type="inferred from homology"/>
<evidence type="ECO:0000313" key="5">
    <source>
        <dbReference type="EMBL" id="NDW03701.1"/>
    </source>
</evidence>
<feature type="chain" id="PRO_5027098021" evidence="3">
    <location>
        <begin position="36"/>
        <end position="542"/>
    </location>
</feature>
<dbReference type="SUPFAM" id="SSF53850">
    <property type="entry name" value="Periplasmic binding protein-like II"/>
    <property type="match status" value="1"/>
</dbReference>
<evidence type="ECO:0000259" key="4">
    <source>
        <dbReference type="Pfam" id="PF00496"/>
    </source>
</evidence>
<dbReference type="GO" id="GO:0043190">
    <property type="term" value="C:ATP-binding cassette (ABC) transporter complex"/>
    <property type="evidence" value="ECO:0007669"/>
    <property type="project" value="InterPro"/>
</dbReference>
<feature type="signal peptide" evidence="3">
    <location>
        <begin position="1"/>
        <end position="35"/>
    </location>
</feature>
<dbReference type="GO" id="GO:0030288">
    <property type="term" value="C:outer membrane-bounded periplasmic space"/>
    <property type="evidence" value="ECO:0007669"/>
    <property type="project" value="UniProtKB-ARBA"/>
</dbReference>
<name>A0A6N9SY18_9HYPH</name>
<dbReference type="PANTHER" id="PTHR30290">
    <property type="entry name" value="PERIPLASMIC BINDING COMPONENT OF ABC TRANSPORTER"/>
    <property type="match status" value="1"/>
</dbReference>
<comment type="caution">
    <text evidence="5">The sequence shown here is derived from an EMBL/GenBank/DDBJ whole genome shotgun (WGS) entry which is preliminary data.</text>
</comment>
<dbReference type="EMBL" id="JAAAMG010000002">
    <property type="protein sequence ID" value="NDW03701.1"/>
    <property type="molecule type" value="Genomic_DNA"/>
</dbReference>
<sequence>MGYLLPFPSSRALRRTAAAALLSTAGLLAAPSAFAETPADTLVIANTIDDLKSLDPAESFEFSGGDVINSLYDKLIELDPETLKMGPGLAKSWDVSDDGKTFTFKIDTSRKFASGNPVRAEDVVWSLRRVVKLDKTPSFIITQFGLTKDNVEETIKQVDDETVTITVDRPYAPSFLYNALTADVGGIVDEKLAMENASGDDMGNEWLKTHSAGAGPYTLRSWKPNESVILEASETYPSELAMKRVFVRHVPEPATQRLLLERGDIDIARNLTPEDIQAVESNDKLKVFEQPRGRIYYISGNQKMKELGTPGVMQAIKYLVDYEGIANSFLKGQVVVNQQFLPIGFLGAIDDKPFKLDVEKAKKMLADAGYPDGFTVELLVRNAQDRLAIAQSVQNTLGQAGIKVNIKPATGSEVLSIYRARKAELTLEVWGPDYPDPNTNASVFAENPDNSDEAQLTGNLSWRNAYAAEETTPMAEAAVVEKDTDKRAKIYEEMQRIGNEKSPFVLMFQQQEQDGMQKNVEGFSTGGAVSSAFYKAVTKSAE</sequence>
<accession>A0A6N9SY18</accession>
<evidence type="ECO:0000256" key="2">
    <source>
        <dbReference type="ARBA" id="ARBA00005695"/>
    </source>
</evidence>
<dbReference type="InterPro" id="IPR039424">
    <property type="entry name" value="SBP_5"/>
</dbReference>
<dbReference type="Gene3D" id="3.10.105.10">
    <property type="entry name" value="Dipeptide-binding Protein, Domain 3"/>
    <property type="match status" value="1"/>
</dbReference>
<comment type="subcellular location">
    <subcellularLocation>
        <location evidence="1">Periplasm</location>
    </subcellularLocation>
</comment>
<dbReference type="AlphaFoldDB" id="A0A6N9SY18"/>
<dbReference type="PIRSF" id="PIRSF002741">
    <property type="entry name" value="MppA"/>
    <property type="match status" value="1"/>
</dbReference>
<evidence type="ECO:0000256" key="3">
    <source>
        <dbReference type="SAM" id="SignalP"/>
    </source>
</evidence>
<evidence type="ECO:0000256" key="1">
    <source>
        <dbReference type="ARBA" id="ARBA00004418"/>
    </source>
</evidence>
<reference evidence="5 6" key="1">
    <citation type="submission" date="2020-01" db="EMBL/GenBank/DDBJ databases">
        <title>Jiella pacifica sp. nov.</title>
        <authorList>
            <person name="Xue Z."/>
            <person name="Zhu S."/>
            <person name="Chen J."/>
            <person name="Yang J."/>
        </authorList>
    </citation>
    <scope>NUCLEOTIDE SEQUENCE [LARGE SCALE GENOMIC DNA]</scope>
    <source>
        <strain evidence="5 6">40Bstr34</strain>
    </source>
</reference>
<keyword evidence="6" id="KW-1185">Reference proteome</keyword>
<evidence type="ECO:0000313" key="6">
    <source>
        <dbReference type="Proteomes" id="UP000469011"/>
    </source>
</evidence>
<dbReference type="RefSeq" id="WP_163461305.1">
    <property type="nucleotide sequence ID" value="NZ_JAAAMG010000002.1"/>
</dbReference>
<dbReference type="InterPro" id="IPR000914">
    <property type="entry name" value="SBP_5_dom"/>
</dbReference>
<organism evidence="5 6">
    <name type="scientific">Jiella pacifica</name>
    <dbReference type="NCBI Taxonomy" id="2696469"/>
    <lineage>
        <taxon>Bacteria</taxon>
        <taxon>Pseudomonadati</taxon>
        <taxon>Pseudomonadota</taxon>
        <taxon>Alphaproteobacteria</taxon>
        <taxon>Hyphomicrobiales</taxon>
        <taxon>Aurantimonadaceae</taxon>
        <taxon>Jiella</taxon>
    </lineage>
</organism>
<dbReference type="InterPro" id="IPR030678">
    <property type="entry name" value="Peptide/Ni-bd"/>
</dbReference>
<dbReference type="Gene3D" id="3.90.76.10">
    <property type="entry name" value="Dipeptide-binding Protein, Domain 1"/>
    <property type="match status" value="1"/>
</dbReference>
<dbReference type="GO" id="GO:1904680">
    <property type="term" value="F:peptide transmembrane transporter activity"/>
    <property type="evidence" value="ECO:0007669"/>
    <property type="project" value="TreeGrafter"/>
</dbReference>